<dbReference type="PRINTS" id="PR00192">
    <property type="entry name" value="FACTINCAPB"/>
</dbReference>
<dbReference type="Gene3D" id="1.20.58.570">
    <property type="match status" value="1"/>
</dbReference>
<comment type="caution">
    <text evidence="8">The sequence shown here is derived from an EMBL/GenBank/DDBJ whole genome shotgun (WGS) entry which is preliminary data.</text>
</comment>
<keyword evidence="6" id="KW-0206">Cytoskeleton</keyword>
<sequence>MNFLMEFDNQFDQNLVRLKRDDEEEGEEGGGGEGEGEGEGEGGDGEGEGGDAEKGEGEGEDGEKGEDEGDDKKEDEEGDKTGDDADKESEDDKKDDEEGKDEENNDEDNEDEKKDDEEKDKDDEENKDEDKEEKEEKDEDEKEEGDKEDKSEKKDKGKKKEDKKKEKSVSDKHDTEPEEDGQNEDKKEDKSSKKNKSKDSSSNDKSSKRNKGNGDDGCVDHAYNCRKLQGLCESKIEAQKSYMDDHCMSTCGVGACSLSNHDQKVPPQGCEKHLSDLVAIAPDLCENLLQTIDQPLKVAKDYNRDADSYRSPWTNTYDPPLEDGVMPSDRLRKLEIDVNAAFEAYRDMYFEGGVSSVYFWDIDTGFAGVFLLKKETDGATSANEGVKGCWDSIHVLECVERKTQNPATTGTMNLSGSLTRISEQDIVVSEQNPHLANIGKMIEDQENKMRATLNEVYFGKARQIVGDLRSVESTTELKNREELVDDIKRAVAKKSGKDDA</sequence>
<evidence type="ECO:0000256" key="3">
    <source>
        <dbReference type="ARBA" id="ARBA00022467"/>
    </source>
</evidence>
<dbReference type="OrthoDB" id="9979678at2759"/>
<keyword evidence="4" id="KW-0963">Cytoplasm</keyword>
<evidence type="ECO:0000256" key="6">
    <source>
        <dbReference type="ARBA" id="ARBA00023212"/>
    </source>
</evidence>
<feature type="compositionally biased region" description="Basic and acidic residues" evidence="7">
    <location>
        <begin position="144"/>
        <end position="175"/>
    </location>
</feature>
<accession>A0A8S9ZT42</accession>
<dbReference type="InterPro" id="IPR001698">
    <property type="entry name" value="CAPZB"/>
</dbReference>
<name>A0A8S9ZT42_9BILA</name>
<dbReference type="GO" id="GO:0051490">
    <property type="term" value="P:negative regulation of filopodium assembly"/>
    <property type="evidence" value="ECO:0007669"/>
    <property type="project" value="TreeGrafter"/>
</dbReference>
<evidence type="ECO:0000313" key="9">
    <source>
        <dbReference type="Proteomes" id="UP000605970"/>
    </source>
</evidence>
<feature type="compositionally biased region" description="Acidic residues" evidence="7">
    <location>
        <begin position="85"/>
        <end position="143"/>
    </location>
</feature>
<dbReference type="InterPro" id="IPR037282">
    <property type="entry name" value="CapZ_alpha/beta"/>
</dbReference>
<dbReference type="InterPro" id="IPR042276">
    <property type="entry name" value="CapZ_alpha/beta_2"/>
</dbReference>
<feature type="compositionally biased region" description="Basic and acidic residues" evidence="7">
    <location>
        <begin position="183"/>
        <end position="207"/>
    </location>
</feature>
<organism evidence="8 9">
    <name type="scientific">Meloidogyne graminicola</name>
    <dbReference type="NCBI Taxonomy" id="189291"/>
    <lineage>
        <taxon>Eukaryota</taxon>
        <taxon>Metazoa</taxon>
        <taxon>Ecdysozoa</taxon>
        <taxon>Nematoda</taxon>
        <taxon>Chromadorea</taxon>
        <taxon>Rhabditida</taxon>
        <taxon>Tylenchina</taxon>
        <taxon>Tylenchomorpha</taxon>
        <taxon>Tylenchoidea</taxon>
        <taxon>Meloidogynidae</taxon>
        <taxon>Meloidogyninae</taxon>
        <taxon>Meloidogyne</taxon>
    </lineage>
</organism>
<keyword evidence="9" id="KW-1185">Reference proteome</keyword>
<keyword evidence="3" id="KW-0117">Actin capping</keyword>
<dbReference type="GO" id="GO:0000902">
    <property type="term" value="P:cell morphogenesis"/>
    <property type="evidence" value="ECO:0007669"/>
    <property type="project" value="TreeGrafter"/>
</dbReference>
<dbReference type="InterPro" id="IPR043175">
    <property type="entry name" value="CAPZB_N"/>
</dbReference>
<dbReference type="Pfam" id="PF01115">
    <property type="entry name" value="F_actin_cap_B"/>
    <property type="match status" value="2"/>
</dbReference>
<evidence type="ECO:0000313" key="8">
    <source>
        <dbReference type="EMBL" id="KAF7636189.1"/>
    </source>
</evidence>
<gene>
    <name evidence="8" type="ORF">Mgra_00004447</name>
</gene>
<reference evidence="8" key="1">
    <citation type="journal article" date="2020" name="Ecol. Evol.">
        <title>Genome structure and content of the rice root-knot nematode (Meloidogyne graminicola).</title>
        <authorList>
            <person name="Phan N.T."/>
            <person name="Danchin E.G.J."/>
            <person name="Klopp C."/>
            <person name="Perfus-Barbeoch L."/>
            <person name="Kozlowski D.K."/>
            <person name="Koutsovoulos G.D."/>
            <person name="Lopez-Roques C."/>
            <person name="Bouchez O."/>
            <person name="Zahm M."/>
            <person name="Besnard G."/>
            <person name="Bellafiore S."/>
        </authorList>
    </citation>
    <scope>NUCLEOTIDE SEQUENCE</scope>
    <source>
        <strain evidence="8">VN-18</strain>
    </source>
</reference>
<evidence type="ECO:0000256" key="4">
    <source>
        <dbReference type="ARBA" id="ARBA00022490"/>
    </source>
</evidence>
<dbReference type="GO" id="GO:0051016">
    <property type="term" value="P:barbed-end actin filament capping"/>
    <property type="evidence" value="ECO:0007669"/>
    <property type="project" value="InterPro"/>
</dbReference>
<dbReference type="GO" id="GO:0010591">
    <property type="term" value="P:regulation of lamellipodium assembly"/>
    <property type="evidence" value="ECO:0007669"/>
    <property type="project" value="TreeGrafter"/>
</dbReference>
<evidence type="ECO:0000256" key="5">
    <source>
        <dbReference type="ARBA" id="ARBA00023203"/>
    </source>
</evidence>
<evidence type="ECO:0000256" key="7">
    <source>
        <dbReference type="SAM" id="MobiDB-lite"/>
    </source>
</evidence>
<dbReference type="SUPFAM" id="SSF90096">
    <property type="entry name" value="Subunits of heterodimeric actin filament capping protein Capz"/>
    <property type="match status" value="1"/>
</dbReference>
<feature type="compositionally biased region" description="Acidic residues" evidence="7">
    <location>
        <begin position="58"/>
        <end position="78"/>
    </location>
</feature>
<dbReference type="PANTHER" id="PTHR10619:SF0">
    <property type="entry name" value="F-ACTIN-CAPPING PROTEIN SUBUNIT BETA ISOFORMS 1 AND 2"/>
    <property type="match status" value="1"/>
</dbReference>
<dbReference type="Proteomes" id="UP000605970">
    <property type="component" value="Unassembled WGS sequence"/>
</dbReference>
<dbReference type="EMBL" id="JABEBT010000033">
    <property type="protein sequence ID" value="KAF7636189.1"/>
    <property type="molecule type" value="Genomic_DNA"/>
</dbReference>
<feature type="region of interest" description="Disordered" evidence="7">
    <location>
        <begin position="1"/>
        <end position="216"/>
    </location>
</feature>
<dbReference type="AlphaFoldDB" id="A0A8S9ZT42"/>
<keyword evidence="5" id="KW-0009">Actin-binding</keyword>
<feature type="compositionally biased region" description="Acidic residues" evidence="7">
    <location>
        <begin position="22"/>
        <end position="50"/>
    </location>
</feature>
<comment type="subcellular location">
    <subcellularLocation>
        <location evidence="1">Cytoplasm</location>
        <location evidence="1">Cytoskeleton</location>
    </subcellularLocation>
</comment>
<protein>
    <submittedName>
        <fullName evidence="8">F-actin-capping protein subunit beta</fullName>
    </submittedName>
</protein>
<dbReference type="GO" id="GO:0051015">
    <property type="term" value="F:actin filament binding"/>
    <property type="evidence" value="ECO:0007669"/>
    <property type="project" value="TreeGrafter"/>
</dbReference>
<evidence type="ECO:0000256" key="1">
    <source>
        <dbReference type="ARBA" id="ARBA00004245"/>
    </source>
</evidence>
<dbReference type="PANTHER" id="PTHR10619">
    <property type="entry name" value="F-ACTIN-CAPPING PROTEIN SUBUNIT BETA"/>
    <property type="match status" value="1"/>
</dbReference>
<dbReference type="GO" id="GO:0008290">
    <property type="term" value="C:F-actin capping protein complex"/>
    <property type="evidence" value="ECO:0007669"/>
    <property type="project" value="InterPro"/>
</dbReference>
<proteinExistence type="inferred from homology"/>
<dbReference type="Gene3D" id="3.90.1150.210">
    <property type="entry name" value="F-actin capping protein, beta subunit"/>
    <property type="match status" value="1"/>
</dbReference>
<evidence type="ECO:0000256" key="2">
    <source>
        <dbReference type="ARBA" id="ARBA00006039"/>
    </source>
</evidence>
<comment type="similarity">
    <text evidence="2">Belongs to the F-actin-capping protein beta subunit family.</text>
</comment>